<dbReference type="GO" id="GO:0005840">
    <property type="term" value="C:ribosome"/>
    <property type="evidence" value="ECO:0007669"/>
    <property type="project" value="UniProtKB-KW"/>
</dbReference>
<evidence type="ECO:0000256" key="4">
    <source>
        <dbReference type="ARBA" id="ARBA00022980"/>
    </source>
</evidence>
<evidence type="ECO:0000256" key="5">
    <source>
        <dbReference type="ARBA" id="ARBA00023274"/>
    </source>
</evidence>
<dbReference type="InterPro" id="IPR020069">
    <property type="entry name" value="Ribosomal_bL9_C"/>
</dbReference>
<dbReference type="GO" id="GO:0006412">
    <property type="term" value="P:translation"/>
    <property type="evidence" value="ECO:0007669"/>
    <property type="project" value="UniProtKB-UniRule"/>
</dbReference>
<evidence type="ECO:0000256" key="1">
    <source>
        <dbReference type="ARBA" id="ARBA00010605"/>
    </source>
</evidence>
<name>A0A4R6QAM6_9FIRM</name>
<keyword evidence="2 7" id="KW-0699">rRNA-binding</keyword>
<dbReference type="OrthoDB" id="9788336at2"/>
<evidence type="ECO:0000256" key="6">
    <source>
        <dbReference type="ARBA" id="ARBA00035292"/>
    </source>
</evidence>
<proteinExistence type="inferred from homology"/>
<dbReference type="GO" id="GO:0003735">
    <property type="term" value="F:structural constituent of ribosome"/>
    <property type="evidence" value="ECO:0007669"/>
    <property type="project" value="InterPro"/>
</dbReference>
<comment type="similarity">
    <text evidence="1 7">Belongs to the bacterial ribosomal protein bL9 family.</text>
</comment>
<dbReference type="InterPro" id="IPR036935">
    <property type="entry name" value="Ribosomal_bL9_N_sf"/>
</dbReference>
<dbReference type="InterPro" id="IPR000244">
    <property type="entry name" value="Ribosomal_bL9"/>
</dbReference>
<keyword evidence="3 7" id="KW-0694">RNA-binding</keyword>
<keyword evidence="11" id="KW-1185">Reference proteome</keyword>
<dbReference type="RefSeq" id="WP_133527801.1">
    <property type="nucleotide sequence ID" value="NZ_CALCQM010000039.1"/>
</dbReference>
<dbReference type="InterPro" id="IPR020594">
    <property type="entry name" value="Ribosomal_bL9_bac/chp"/>
</dbReference>
<sequence length="147" mass="15969">MVVILNRDVKGTGKAGEVVKVSDGYARNMLIKRGWATEATDGNIRNLEKIKAKKAEEEAAEKAAAEALAAKIGDNEVIIKTKSGEGGRLFGSITSKDIAEALLKQHSIKVDKKKIQLDSPIKALGTFDVDIKLYYEVVGTLRVRITD</sequence>
<reference evidence="10 11" key="1">
    <citation type="submission" date="2019-03" db="EMBL/GenBank/DDBJ databases">
        <title>Genomic Encyclopedia of Type Strains, Phase IV (KMG-IV): sequencing the most valuable type-strain genomes for metagenomic binning, comparative biology and taxonomic classification.</title>
        <authorList>
            <person name="Goeker M."/>
        </authorList>
    </citation>
    <scope>NUCLEOTIDE SEQUENCE [LARGE SCALE GENOMIC DNA]</scope>
    <source>
        <strain evidence="10 11">DSM 28287</strain>
    </source>
</reference>
<dbReference type="GO" id="GO:1990904">
    <property type="term" value="C:ribonucleoprotein complex"/>
    <property type="evidence" value="ECO:0007669"/>
    <property type="project" value="UniProtKB-KW"/>
</dbReference>
<dbReference type="AlphaFoldDB" id="A0A4R6QAM6"/>
<evidence type="ECO:0000256" key="2">
    <source>
        <dbReference type="ARBA" id="ARBA00022730"/>
    </source>
</evidence>
<protein>
    <recommendedName>
        <fullName evidence="6 7">Large ribosomal subunit protein bL9</fullName>
    </recommendedName>
</protein>
<dbReference type="EMBL" id="SNXO01000005">
    <property type="protein sequence ID" value="TDP58976.1"/>
    <property type="molecule type" value="Genomic_DNA"/>
</dbReference>
<gene>
    <name evidence="7" type="primary">rplI</name>
    <name evidence="10" type="ORF">EV211_10546</name>
</gene>
<dbReference type="Proteomes" id="UP000295500">
    <property type="component" value="Unassembled WGS sequence"/>
</dbReference>
<dbReference type="GO" id="GO:0019843">
    <property type="term" value="F:rRNA binding"/>
    <property type="evidence" value="ECO:0007669"/>
    <property type="project" value="UniProtKB-UniRule"/>
</dbReference>
<dbReference type="InterPro" id="IPR036791">
    <property type="entry name" value="Ribosomal_bL9_C_sf"/>
</dbReference>
<evidence type="ECO:0000259" key="9">
    <source>
        <dbReference type="Pfam" id="PF03948"/>
    </source>
</evidence>
<comment type="function">
    <text evidence="7">Binds to the 23S rRNA.</text>
</comment>
<dbReference type="HAMAP" id="MF_00503">
    <property type="entry name" value="Ribosomal_bL9"/>
    <property type="match status" value="1"/>
</dbReference>
<evidence type="ECO:0000313" key="11">
    <source>
        <dbReference type="Proteomes" id="UP000295500"/>
    </source>
</evidence>
<accession>A0A4R6QAM6</accession>
<dbReference type="InterPro" id="IPR020070">
    <property type="entry name" value="Ribosomal_bL9_N"/>
</dbReference>
<dbReference type="SUPFAM" id="SSF55653">
    <property type="entry name" value="Ribosomal protein L9 C-domain"/>
    <property type="match status" value="1"/>
</dbReference>
<evidence type="ECO:0000256" key="3">
    <source>
        <dbReference type="ARBA" id="ARBA00022884"/>
    </source>
</evidence>
<keyword evidence="4 7" id="KW-0689">Ribosomal protein</keyword>
<dbReference type="InterPro" id="IPR009027">
    <property type="entry name" value="Ribosomal_bL9/RNase_H1_N"/>
</dbReference>
<organism evidence="10 11">
    <name type="scientific">Aminicella lysinilytica</name>
    <dbReference type="NCBI Taxonomy" id="433323"/>
    <lineage>
        <taxon>Bacteria</taxon>
        <taxon>Bacillati</taxon>
        <taxon>Bacillota</taxon>
        <taxon>Clostridia</taxon>
        <taxon>Peptostreptococcales</taxon>
        <taxon>Anaerovoracaceae</taxon>
        <taxon>Aminicella</taxon>
    </lineage>
</organism>
<dbReference type="NCBIfam" id="TIGR00158">
    <property type="entry name" value="L9"/>
    <property type="match status" value="1"/>
</dbReference>
<dbReference type="Gene3D" id="3.40.5.10">
    <property type="entry name" value="Ribosomal protein L9, N-terminal domain"/>
    <property type="match status" value="1"/>
</dbReference>
<evidence type="ECO:0000259" key="8">
    <source>
        <dbReference type="Pfam" id="PF01281"/>
    </source>
</evidence>
<evidence type="ECO:0000256" key="7">
    <source>
        <dbReference type="HAMAP-Rule" id="MF_00503"/>
    </source>
</evidence>
<dbReference type="SUPFAM" id="SSF55658">
    <property type="entry name" value="L9 N-domain-like"/>
    <property type="match status" value="1"/>
</dbReference>
<dbReference type="Gene3D" id="3.10.430.100">
    <property type="entry name" value="Ribosomal protein L9, C-terminal domain"/>
    <property type="match status" value="1"/>
</dbReference>
<feature type="domain" description="Ribosomal protein L9" evidence="8">
    <location>
        <begin position="1"/>
        <end position="46"/>
    </location>
</feature>
<feature type="domain" description="Large ribosomal subunit protein bL9 C-terminal" evidence="9">
    <location>
        <begin position="63"/>
        <end position="146"/>
    </location>
</feature>
<comment type="caution">
    <text evidence="10">The sequence shown here is derived from an EMBL/GenBank/DDBJ whole genome shotgun (WGS) entry which is preliminary data.</text>
</comment>
<dbReference type="Pfam" id="PF01281">
    <property type="entry name" value="Ribosomal_L9_N"/>
    <property type="match status" value="1"/>
</dbReference>
<keyword evidence="5 7" id="KW-0687">Ribonucleoprotein</keyword>
<dbReference type="PANTHER" id="PTHR21368">
    <property type="entry name" value="50S RIBOSOMAL PROTEIN L9"/>
    <property type="match status" value="1"/>
</dbReference>
<dbReference type="Pfam" id="PF03948">
    <property type="entry name" value="Ribosomal_L9_C"/>
    <property type="match status" value="1"/>
</dbReference>
<evidence type="ECO:0000313" key="10">
    <source>
        <dbReference type="EMBL" id="TDP58976.1"/>
    </source>
</evidence>